<comment type="caution">
    <text evidence="2">The sequence shown here is derived from an EMBL/GenBank/DDBJ whole genome shotgun (WGS) entry which is preliminary data.</text>
</comment>
<organism evidence="2 3">
    <name type="scientific">Alteromonas aquimaris</name>
    <dbReference type="NCBI Taxonomy" id="2998417"/>
    <lineage>
        <taxon>Bacteria</taxon>
        <taxon>Pseudomonadati</taxon>
        <taxon>Pseudomonadota</taxon>
        <taxon>Gammaproteobacteria</taxon>
        <taxon>Alteromonadales</taxon>
        <taxon>Alteromonadaceae</taxon>
        <taxon>Alteromonas/Salinimonas group</taxon>
        <taxon>Alteromonas</taxon>
    </lineage>
</organism>
<dbReference type="Proteomes" id="UP001142810">
    <property type="component" value="Unassembled WGS sequence"/>
</dbReference>
<proteinExistence type="predicted"/>
<dbReference type="Gene3D" id="3.90.1580.10">
    <property type="entry name" value="paralog of FGE (formylglycine-generating enzyme)"/>
    <property type="match status" value="1"/>
</dbReference>
<dbReference type="RefSeq" id="WP_265615732.1">
    <property type="nucleotide sequence ID" value="NZ_JAPFRD010000002.1"/>
</dbReference>
<dbReference type="InterPro" id="IPR005532">
    <property type="entry name" value="SUMF_dom"/>
</dbReference>
<dbReference type="SUPFAM" id="SSF56436">
    <property type="entry name" value="C-type lectin-like"/>
    <property type="match status" value="1"/>
</dbReference>
<evidence type="ECO:0000313" key="3">
    <source>
        <dbReference type="Proteomes" id="UP001142810"/>
    </source>
</evidence>
<dbReference type="PANTHER" id="PTHR23150:SF19">
    <property type="entry name" value="FORMYLGLYCINE-GENERATING ENZYME"/>
    <property type="match status" value="1"/>
</dbReference>
<gene>
    <name evidence="2" type="ORF">OPS25_00760</name>
</gene>
<feature type="domain" description="Sulfatase-modifying factor enzyme-like" evidence="1">
    <location>
        <begin position="115"/>
        <end position="277"/>
    </location>
</feature>
<name>A0ABT3P2P2_9ALTE</name>
<dbReference type="InterPro" id="IPR051043">
    <property type="entry name" value="Sulfatase_Mod_Factor_Kinase"/>
</dbReference>
<dbReference type="PANTHER" id="PTHR23150">
    <property type="entry name" value="SULFATASE MODIFYING FACTOR 1, 2"/>
    <property type="match status" value="1"/>
</dbReference>
<dbReference type="InterPro" id="IPR016187">
    <property type="entry name" value="CTDL_fold"/>
</dbReference>
<dbReference type="InterPro" id="IPR042095">
    <property type="entry name" value="SUMF_sf"/>
</dbReference>
<protein>
    <submittedName>
        <fullName evidence="2">Formylglycine-generating enzyme family protein</fullName>
    </submittedName>
</protein>
<dbReference type="Pfam" id="PF03781">
    <property type="entry name" value="FGE-sulfatase"/>
    <property type="match status" value="1"/>
</dbReference>
<keyword evidence="3" id="KW-1185">Reference proteome</keyword>
<evidence type="ECO:0000259" key="1">
    <source>
        <dbReference type="Pfam" id="PF03781"/>
    </source>
</evidence>
<accession>A0ABT3P2P2</accession>
<dbReference type="EMBL" id="JAPFRD010000002">
    <property type="protein sequence ID" value="MCW8107032.1"/>
    <property type="molecule type" value="Genomic_DNA"/>
</dbReference>
<evidence type="ECO:0000313" key="2">
    <source>
        <dbReference type="EMBL" id="MCW8107032.1"/>
    </source>
</evidence>
<sequence>MLISNHDTWRNATDAQRQDEIQQLLSQGLNKLFDFIDIKQFECAGLSNPIARFTHRQTGMVMHLIPGSDDFKLGIAPEFYATAKQNRWMDIDENDFEQQFAHSVTPFLIGEFVITEAQWKIMEGTKLFKEYGENHGVDAVKREDVRDAANKVGLRLPGEIEWEYACKAGTNSLFYWGNEPDDDYAWTKHTVTFPPGGYFTLSRQAQKKANAFGLVGMLGNLSEWVEDDKHLYGVRQSSSAPYYSANPNADGILRGGWICYDWDLCRSTTRIACGAADGGCSARLAIGLRELIDV</sequence>
<reference evidence="2" key="1">
    <citation type="submission" date="2022-11" db="EMBL/GenBank/DDBJ databases">
        <title>Alteromonas sp. nov., isolated from sea water of the Qingdao.</title>
        <authorList>
            <person name="Wang Q."/>
        </authorList>
    </citation>
    <scope>NUCLEOTIDE SEQUENCE</scope>
    <source>
        <strain evidence="2">ASW11-7</strain>
    </source>
</reference>